<dbReference type="AlphaFoldDB" id="A0A6G9W323"/>
<sequence length="156" mass="17093">MPYYRAYKRPRTTKKKYSVQQKAFGFDAAVDTTSQVEVVPATTVEGMRKVKNITVSATCGPPTAEAPLYWAIIFVPQGTTPGALNIATSATDSTSLYEPNQFVMSCGIADPSAGPIRFYTPLARNLNDGDRILLLIRHVGTQAMPVRTLIRYAIAY</sequence>
<organism evidence="1">
    <name type="scientific">unidentified</name>
    <dbReference type="NCBI Taxonomy" id="32644"/>
    <lineage>
        <taxon>unclassified sequences</taxon>
    </lineage>
</organism>
<accession>A0A6G9W323</accession>
<protein>
    <recommendedName>
        <fullName evidence="2">Capsid protein</fullName>
    </recommendedName>
</protein>
<evidence type="ECO:0008006" key="2">
    <source>
        <dbReference type="Google" id="ProtNLM"/>
    </source>
</evidence>
<evidence type="ECO:0000313" key="1">
    <source>
        <dbReference type="EMBL" id="QIR82147.1"/>
    </source>
</evidence>
<proteinExistence type="predicted"/>
<dbReference type="EMBL" id="MN379552">
    <property type="protein sequence ID" value="QIR82147.1"/>
    <property type="molecule type" value="Genomic_DNA"/>
</dbReference>
<reference evidence="1" key="1">
    <citation type="submission" date="2019-08" db="EMBL/GenBank/DDBJ databases">
        <title>Identification of single stranded DNA viruses in chicken tracheal swab swabs.</title>
        <authorList>
            <person name="Chrzastek K."/>
            <person name="Kapczynski D."/>
            <person name="Kulkarni A."/>
            <person name="Chappell L."/>
            <person name="Schmidlin K."/>
            <person name="Varsani A."/>
        </authorList>
    </citation>
    <scope>NUCLEOTIDE SEQUENCE</scope>
    <source>
        <strain evidence="1">Mg6_17903</strain>
    </source>
</reference>
<name>A0A6G9W323_9ZZZZ</name>